<dbReference type="InterPro" id="IPR036871">
    <property type="entry name" value="PX_dom_sf"/>
</dbReference>
<accession>A0A8D0CIT6</accession>
<dbReference type="Ensembl" id="ENSSFOT00015047299.1">
    <property type="protein sequence ID" value="ENSSFOP00015069754.1"/>
    <property type="gene ID" value="ENSSFOG00015020430.2"/>
</dbReference>
<comment type="similarity">
    <text evidence="2 7">Belongs to the sorting nexin family.</text>
</comment>
<dbReference type="SUPFAM" id="SSF64268">
    <property type="entry name" value="PX domain"/>
    <property type="match status" value="1"/>
</dbReference>
<keyword evidence="4" id="KW-0813">Transport</keyword>
<dbReference type="Proteomes" id="UP000694397">
    <property type="component" value="Chromosome 1"/>
</dbReference>
<feature type="domain" description="PX" evidence="11">
    <location>
        <begin position="219"/>
        <end position="329"/>
    </location>
</feature>
<dbReference type="InterPro" id="IPR019497">
    <property type="entry name" value="Sorting_nexin_WASP-bd-dom"/>
</dbReference>
<dbReference type="PANTHER" id="PTHR45827">
    <property type="entry name" value="SORTING NEXIN"/>
    <property type="match status" value="1"/>
</dbReference>
<dbReference type="Pfam" id="PF10456">
    <property type="entry name" value="BAR_3_WASP_bdg"/>
    <property type="match status" value="1"/>
</dbReference>
<evidence type="ECO:0000256" key="7">
    <source>
        <dbReference type="PIRNR" id="PIRNR027744"/>
    </source>
</evidence>
<feature type="binding site" evidence="8">
    <location>
        <position position="257"/>
    </location>
    <ligand>
        <name>a 1,2-diacyl-sn-glycero-3-phospho-(1D-myo-inositol-4,5-bisphosphate)</name>
        <dbReference type="ChEBI" id="CHEBI:58456"/>
    </ligand>
</feature>
<dbReference type="GO" id="GO:0005886">
    <property type="term" value="C:plasma membrane"/>
    <property type="evidence" value="ECO:0007669"/>
    <property type="project" value="TreeGrafter"/>
</dbReference>
<dbReference type="Gene3D" id="1.20.1270.60">
    <property type="entry name" value="Arfaptin homology (AH) domain/BAR domain"/>
    <property type="match status" value="1"/>
</dbReference>
<dbReference type="InterPro" id="IPR035558">
    <property type="entry name" value="SNX9_SH3"/>
</dbReference>
<feature type="binding site" evidence="8">
    <location>
        <position position="296"/>
    </location>
    <ligand>
        <name>a 1,2-diacyl-sn-glycero-3-phospho-(1D-myo-inositol-4,5-bisphosphate)</name>
        <dbReference type="ChEBI" id="CHEBI:58456"/>
    </ligand>
</feature>
<keyword evidence="4" id="KW-0653">Protein transport</keyword>
<dbReference type="SMART" id="SM00312">
    <property type="entry name" value="PX"/>
    <property type="match status" value="1"/>
</dbReference>
<sequence>MCLLCVQAQVLYDFTAEPGNNELTVKEGETITITNQNIGGGWVEAKNSKGEVGLVPEDYIEIQKALSGGGNVAVPDLSFFDAFAPTAASSSDSALLQASNGNDPWSVWNADATGNAADSWAAKPEGTETAKAASNWNSSAQGHFQAYQGPGKTWDRRMWKDHYRYPYRLSSFYELLLQFPGFSKSGPELYLLAKLPPKGKDKIPMGEVGPVWLYPETQLDCVVADPKKGSKMYGLKSYIEYQITPSTTNRPVNHRYKHFDWLYERLLEKYGSAVPIPSLPDKQVTGRFEEEFIKMRMERLQGWMTRMCRHPIISNSEVFQLFLTYKDEKDWKMGKRKAEKDETVGVMIFSTIEPEAPDLDPIEVEQKCEQFSRFTRAMDDGVKDLLTVGQEHWKRCTGPLPKEYQRIGKAFQNLSSVFTSSGYQGEATLTDALTAAGKTYEEIATMVAEQPRKDLHFLMETNNEYKGLLGCFPDTIGVHKAAIEKYKEGDKLVAAGKITPQEKTTMAKRVSTMSYALQAEMNHFHSNRIYDYNRVMQLYLEQQVAFYETIAEKLKQAHARFTTM</sequence>
<dbReference type="SUPFAM" id="SSF50044">
    <property type="entry name" value="SH3-domain"/>
    <property type="match status" value="1"/>
</dbReference>
<dbReference type="InterPro" id="IPR014536">
    <property type="entry name" value="Snx9_fam"/>
</dbReference>
<proteinExistence type="inferred from homology"/>
<feature type="domain" description="SH3" evidence="10">
    <location>
        <begin position="3"/>
        <end position="65"/>
    </location>
</feature>
<reference evidence="12" key="2">
    <citation type="submission" date="2025-08" db="UniProtKB">
        <authorList>
            <consortium name="Ensembl"/>
        </authorList>
    </citation>
    <scope>IDENTIFICATION</scope>
</reference>
<name>A0A8D0CIT6_SCLFO</name>
<dbReference type="GO" id="GO:0006886">
    <property type="term" value="P:intracellular protein transport"/>
    <property type="evidence" value="ECO:0007669"/>
    <property type="project" value="InterPro"/>
</dbReference>
<dbReference type="Gene3D" id="2.30.30.40">
    <property type="entry name" value="SH3 Domains"/>
    <property type="match status" value="1"/>
</dbReference>
<dbReference type="GO" id="GO:0035091">
    <property type="term" value="F:phosphatidylinositol binding"/>
    <property type="evidence" value="ECO:0007669"/>
    <property type="project" value="InterPro"/>
</dbReference>
<evidence type="ECO:0000256" key="2">
    <source>
        <dbReference type="ARBA" id="ARBA00010883"/>
    </source>
</evidence>
<dbReference type="GO" id="GO:0006897">
    <property type="term" value="P:endocytosis"/>
    <property type="evidence" value="ECO:0007669"/>
    <property type="project" value="InterPro"/>
</dbReference>
<dbReference type="GO" id="GO:0036089">
    <property type="term" value="P:cleavage furrow formation"/>
    <property type="evidence" value="ECO:0007669"/>
    <property type="project" value="TreeGrafter"/>
</dbReference>
<dbReference type="InterPro" id="IPR037426">
    <property type="entry name" value="SNX9_PX"/>
</dbReference>
<dbReference type="GeneTree" id="ENSGT00940000156557"/>
<dbReference type="PROSITE" id="PS50002">
    <property type="entry name" value="SH3"/>
    <property type="match status" value="1"/>
</dbReference>
<evidence type="ECO:0000256" key="5">
    <source>
        <dbReference type="ARBA" id="ARBA00023136"/>
    </source>
</evidence>
<dbReference type="AlphaFoldDB" id="A0A8D0CIT6"/>
<reference evidence="12" key="3">
    <citation type="submission" date="2025-09" db="UniProtKB">
        <authorList>
            <consortium name="Ensembl"/>
        </authorList>
    </citation>
    <scope>IDENTIFICATION</scope>
</reference>
<evidence type="ECO:0000256" key="9">
    <source>
        <dbReference type="PROSITE-ProRule" id="PRU00192"/>
    </source>
</evidence>
<dbReference type="InterPro" id="IPR027267">
    <property type="entry name" value="AH/BAR_dom_sf"/>
</dbReference>
<dbReference type="InterPro" id="IPR036028">
    <property type="entry name" value="SH3-like_dom_sf"/>
</dbReference>
<evidence type="ECO:0000256" key="8">
    <source>
        <dbReference type="PIRSR" id="PIRSR027744-1"/>
    </source>
</evidence>
<dbReference type="InterPro" id="IPR001683">
    <property type="entry name" value="PX_dom"/>
</dbReference>
<organism evidence="12 13">
    <name type="scientific">Scleropages formosus</name>
    <name type="common">Asian bonytongue</name>
    <name type="synonym">Osteoglossum formosum</name>
    <dbReference type="NCBI Taxonomy" id="113540"/>
    <lineage>
        <taxon>Eukaryota</taxon>
        <taxon>Metazoa</taxon>
        <taxon>Chordata</taxon>
        <taxon>Craniata</taxon>
        <taxon>Vertebrata</taxon>
        <taxon>Euteleostomi</taxon>
        <taxon>Actinopterygii</taxon>
        <taxon>Neopterygii</taxon>
        <taxon>Teleostei</taxon>
        <taxon>Osteoglossocephala</taxon>
        <taxon>Osteoglossomorpha</taxon>
        <taxon>Osteoglossiformes</taxon>
        <taxon>Osteoglossidae</taxon>
        <taxon>Scleropages</taxon>
    </lineage>
</organism>
<keyword evidence="3 9" id="KW-0728">SH3 domain</keyword>
<dbReference type="Pfam" id="PF00018">
    <property type="entry name" value="SH3_1"/>
    <property type="match status" value="1"/>
</dbReference>
<dbReference type="Gene3D" id="3.30.1520.10">
    <property type="entry name" value="Phox-like domain"/>
    <property type="match status" value="1"/>
</dbReference>
<dbReference type="GO" id="GO:0000281">
    <property type="term" value="P:mitotic cytokinesis"/>
    <property type="evidence" value="ECO:0007669"/>
    <property type="project" value="InterPro"/>
</dbReference>
<protein>
    <recommendedName>
        <fullName evidence="7">Sorting nexin</fullName>
    </recommendedName>
</protein>
<evidence type="ECO:0000259" key="10">
    <source>
        <dbReference type="PROSITE" id="PS50002"/>
    </source>
</evidence>
<evidence type="ECO:0000313" key="12">
    <source>
        <dbReference type="Ensembl" id="ENSSFOP00015069754.1"/>
    </source>
</evidence>
<dbReference type="FunFam" id="3.30.1520.10:FF:000004">
    <property type="entry name" value="Sorting nexin"/>
    <property type="match status" value="1"/>
</dbReference>
<dbReference type="SMART" id="SM00326">
    <property type="entry name" value="SH3"/>
    <property type="match status" value="1"/>
</dbReference>
<dbReference type="PROSITE" id="PS50195">
    <property type="entry name" value="PX"/>
    <property type="match status" value="1"/>
</dbReference>
<dbReference type="Pfam" id="PF00787">
    <property type="entry name" value="PX"/>
    <property type="match status" value="1"/>
</dbReference>
<evidence type="ECO:0000256" key="6">
    <source>
        <dbReference type="ARBA" id="ARBA00023329"/>
    </source>
</evidence>
<reference evidence="12 13" key="1">
    <citation type="submission" date="2019-04" db="EMBL/GenBank/DDBJ databases">
        <authorList>
            <consortium name="Wellcome Sanger Institute Data Sharing"/>
        </authorList>
    </citation>
    <scope>NUCLEOTIDE SEQUENCE [LARGE SCALE GENOMIC DNA]</scope>
</reference>
<evidence type="ECO:0000313" key="13">
    <source>
        <dbReference type="Proteomes" id="UP000694397"/>
    </source>
</evidence>
<keyword evidence="5 7" id="KW-0472">Membrane</keyword>
<keyword evidence="13" id="KW-1185">Reference proteome</keyword>
<dbReference type="CDD" id="cd11898">
    <property type="entry name" value="SH3_SNX9"/>
    <property type="match status" value="1"/>
</dbReference>
<evidence type="ECO:0000256" key="4">
    <source>
        <dbReference type="ARBA" id="ARBA00022927"/>
    </source>
</evidence>
<evidence type="ECO:0000256" key="1">
    <source>
        <dbReference type="ARBA" id="ARBA00004180"/>
    </source>
</evidence>
<evidence type="ECO:0000256" key="3">
    <source>
        <dbReference type="ARBA" id="ARBA00022443"/>
    </source>
</evidence>
<dbReference type="CDD" id="cd07285">
    <property type="entry name" value="PX_SNX9"/>
    <property type="match status" value="1"/>
</dbReference>
<feature type="binding site" evidence="8">
    <location>
        <position position="255"/>
    </location>
    <ligand>
        <name>a 1,2-diacyl-sn-glycero-3-phospho-(1D-myo-inositol-4,5-bisphosphate)</name>
        <dbReference type="ChEBI" id="CHEBI:58456"/>
    </ligand>
</feature>
<dbReference type="GO" id="GO:0016197">
    <property type="term" value="P:endosomal transport"/>
    <property type="evidence" value="ECO:0007669"/>
    <property type="project" value="TreeGrafter"/>
</dbReference>
<comment type="subcellular location">
    <subcellularLocation>
        <location evidence="1">Cytoplasmic vesicle membrane</location>
        <topology evidence="1">Peripheral membrane protein</topology>
        <orientation evidence="1">Cytoplasmic side</orientation>
    </subcellularLocation>
</comment>
<dbReference type="InterPro" id="IPR001452">
    <property type="entry name" value="SH3_domain"/>
</dbReference>
<dbReference type="GO" id="GO:0097320">
    <property type="term" value="P:plasma membrane tubulation"/>
    <property type="evidence" value="ECO:0007669"/>
    <property type="project" value="TreeGrafter"/>
</dbReference>
<gene>
    <name evidence="12" type="primary">SNX9</name>
    <name evidence="12" type="synonym">snx9b</name>
</gene>
<dbReference type="PIRSF" id="PIRSF027744">
    <property type="entry name" value="Snx9"/>
    <property type="match status" value="1"/>
</dbReference>
<dbReference type="PANTHER" id="PTHR45827:SF2">
    <property type="entry name" value="SORTING NEXIN-9"/>
    <property type="match status" value="1"/>
</dbReference>
<evidence type="ECO:0000259" key="11">
    <source>
        <dbReference type="PROSITE" id="PS50195"/>
    </source>
</evidence>
<keyword evidence="6 7" id="KW-0968">Cytoplasmic vesicle</keyword>
<dbReference type="GO" id="GO:0030659">
    <property type="term" value="C:cytoplasmic vesicle membrane"/>
    <property type="evidence" value="ECO:0007669"/>
    <property type="project" value="UniProtKB-SubCell"/>
</dbReference>